<dbReference type="InterPro" id="IPR018060">
    <property type="entry name" value="HTH_AraC"/>
</dbReference>
<feature type="domain" description="HTH araC/xylS-type" evidence="4">
    <location>
        <begin position="210"/>
        <end position="311"/>
    </location>
</feature>
<evidence type="ECO:0000259" key="4">
    <source>
        <dbReference type="PROSITE" id="PS01124"/>
    </source>
</evidence>
<dbReference type="EMBL" id="JAGDYL010000022">
    <property type="protein sequence ID" value="MBO1806008.1"/>
    <property type="molecule type" value="Genomic_DNA"/>
</dbReference>
<name>A0A939LZY3_9MICO</name>
<evidence type="ECO:0000256" key="1">
    <source>
        <dbReference type="ARBA" id="ARBA00023015"/>
    </source>
</evidence>
<keyword evidence="6" id="KW-1185">Reference proteome</keyword>
<organism evidence="5 6">
    <name type="scientific">Leucobacter ruminantium</name>
    <dbReference type="NCBI Taxonomy" id="1289170"/>
    <lineage>
        <taxon>Bacteria</taxon>
        <taxon>Bacillati</taxon>
        <taxon>Actinomycetota</taxon>
        <taxon>Actinomycetes</taxon>
        <taxon>Micrococcales</taxon>
        <taxon>Microbacteriaceae</taxon>
        <taxon>Leucobacter</taxon>
    </lineage>
</organism>
<accession>A0A939LZY3</accession>
<dbReference type="PANTHER" id="PTHR46796">
    <property type="entry name" value="HTH-TYPE TRANSCRIPTIONAL ACTIVATOR RHAS-RELATED"/>
    <property type="match status" value="1"/>
</dbReference>
<gene>
    <name evidence="5" type="ORF">J4H91_11885</name>
</gene>
<keyword evidence="1" id="KW-0805">Transcription regulation</keyword>
<comment type="caution">
    <text evidence="5">The sequence shown here is derived from an EMBL/GenBank/DDBJ whole genome shotgun (WGS) entry which is preliminary data.</text>
</comment>
<evidence type="ECO:0000313" key="6">
    <source>
        <dbReference type="Proteomes" id="UP000664398"/>
    </source>
</evidence>
<reference evidence="5" key="1">
    <citation type="submission" date="2021-03" db="EMBL/GenBank/DDBJ databases">
        <title>Leucobacter chromiisoli sp. nov., isolated from chromium-containing soil of chemical plant.</title>
        <authorList>
            <person name="Xu Z."/>
        </authorList>
    </citation>
    <scope>NUCLEOTIDE SEQUENCE</scope>
    <source>
        <strain evidence="5">A2</strain>
    </source>
</reference>
<dbReference type="SUPFAM" id="SSF46689">
    <property type="entry name" value="Homeodomain-like"/>
    <property type="match status" value="1"/>
</dbReference>
<dbReference type="Pfam" id="PF12833">
    <property type="entry name" value="HTH_18"/>
    <property type="match status" value="1"/>
</dbReference>
<proteinExistence type="predicted"/>
<dbReference type="InterPro" id="IPR050204">
    <property type="entry name" value="AraC_XylS_family_regulators"/>
</dbReference>
<keyword evidence="3" id="KW-0804">Transcription</keyword>
<dbReference type="GO" id="GO:0043565">
    <property type="term" value="F:sequence-specific DNA binding"/>
    <property type="evidence" value="ECO:0007669"/>
    <property type="project" value="InterPro"/>
</dbReference>
<evidence type="ECO:0000313" key="5">
    <source>
        <dbReference type="EMBL" id="MBO1806008.1"/>
    </source>
</evidence>
<dbReference type="RefSeq" id="WP_208046477.1">
    <property type="nucleotide sequence ID" value="NZ_JAGDYL010000022.1"/>
</dbReference>
<sequence length="314" mass="34151">MTDRDRGRPSAPRLEGLAEGSLTEYKHGDLARAGVKGVGGAPAVNARVRAFGAILVIEAWGSGSEIERRPLRPGLPTIDIIFIERGEFEYLEGGSWRSGLGSLLIAPSGLPHRARFLGEWRFLVARVPREALLPYVPTLEDSVGIFSDLTMPERAMRAFLTQAVGDDLAVSESESRTVDRQVLDMAGTLVLGRQGRSLPPPGTPRAVLRQRSLSLIADRSGDVRFTPDALAAEVNSSLRRLQEAFAEVESTVASEIRRERARVARSLLQDPRFDGLDVGAVAARAGFGSIVSLRRALSEMYGLSPRELRNSRAD</sequence>
<dbReference type="AlphaFoldDB" id="A0A939LZY3"/>
<dbReference type="PANTHER" id="PTHR46796:SF6">
    <property type="entry name" value="ARAC SUBFAMILY"/>
    <property type="match status" value="1"/>
</dbReference>
<dbReference type="PROSITE" id="PS01124">
    <property type="entry name" value="HTH_ARAC_FAMILY_2"/>
    <property type="match status" value="1"/>
</dbReference>
<protein>
    <submittedName>
        <fullName evidence="5">AraC family transcriptional regulator</fullName>
    </submittedName>
</protein>
<keyword evidence="2" id="KW-0238">DNA-binding</keyword>
<dbReference type="Proteomes" id="UP000664398">
    <property type="component" value="Unassembled WGS sequence"/>
</dbReference>
<evidence type="ECO:0000256" key="2">
    <source>
        <dbReference type="ARBA" id="ARBA00023125"/>
    </source>
</evidence>
<dbReference type="SMART" id="SM00342">
    <property type="entry name" value="HTH_ARAC"/>
    <property type="match status" value="1"/>
</dbReference>
<evidence type="ECO:0000256" key="3">
    <source>
        <dbReference type="ARBA" id="ARBA00023163"/>
    </source>
</evidence>
<dbReference type="InterPro" id="IPR009057">
    <property type="entry name" value="Homeodomain-like_sf"/>
</dbReference>
<dbReference type="Gene3D" id="1.10.10.60">
    <property type="entry name" value="Homeodomain-like"/>
    <property type="match status" value="1"/>
</dbReference>
<dbReference type="GO" id="GO:0003700">
    <property type="term" value="F:DNA-binding transcription factor activity"/>
    <property type="evidence" value="ECO:0007669"/>
    <property type="project" value="InterPro"/>
</dbReference>